<keyword evidence="3" id="KW-1185">Reference proteome</keyword>
<keyword evidence="1" id="KW-0472">Membrane</keyword>
<evidence type="ECO:0000313" key="3">
    <source>
        <dbReference type="Proteomes" id="UP001597120"/>
    </source>
</evidence>
<accession>A0ABW3DDT2</accession>
<dbReference type="EMBL" id="JBHTIU010000074">
    <property type="protein sequence ID" value="MFD0871106.1"/>
    <property type="molecule type" value="Genomic_DNA"/>
</dbReference>
<comment type="caution">
    <text evidence="2">The sequence shown here is derived from an EMBL/GenBank/DDBJ whole genome shotgun (WGS) entry which is preliminary data.</text>
</comment>
<gene>
    <name evidence="2" type="ORF">ACFQ03_18355</name>
</gene>
<feature type="transmembrane region" description="Helical" evidence="1">
    <location>
        <begin position="12"/>
        <end position="30"/>
    </location>
</feature>
<proteinExistence type="predicted"/>
<keyword evidence="1" id="KW-0812">Transmembrane</keyword>
<name>A0ABW3DDT2_9BACL</name>
<reference evidence="3" key="1">
    <citation type="journal article" date="2019" name="Int. J. Syst. Evol. Microbiol.">
        <title>The Global Catalogue of Microorganisms (GCM) 10K type strain sequencing project: providing services to taxonomists for standard genome sequencing and annotation.</title>
        <authorList>
            <consortium name="The Broad Institute Genomics Platform"/>
            <consortium name="The Broad Institute Genome Sequencing Center for Infectious Disease"/>
            <person name="Wu L."/>
            <person name="Ma J."/>
        </authorList>
    </citation>
    <scope>NUCLEOTIDE SEQUENCE [LARGE SCALE GENOMIC DNA]</scope>
    <source>
        <strain evidence="3">CCUG 57263</strain>
    </source>
</reference>
<protein>
    <submittedName>
        <fullName evidence="2">Uncharacterized protein</fullName>
    </submittedName>
</protein>
<evidence type="ECO:0000313" key="2">
    <source>
        <dbReference type="EMBL" id="MFD0871106.1"/>
    </source>
</evidence>
<organism evidence="2 3">
    <name type="scientific">Paenibacillus residui</name>
    <dbReference type="NCBI Taxonomy" id="629724"/>
    <lineage>
        <taxon>Bacteria</taxon>
        <taxon>Bacillati</taxon>
        <taxon>Bacillota</taxon>
        <taxon>Bacilli</taxon>
        <taxon>Bacillales</taxon>
        <taxon>Paenibacillaceae</taxon>
        <taxon>Paenibacillus</taxon>
    </lineage>
</organism>
<sequence length="50" mass="5732">MGTIQVDRLVRLLIVALSFLTLLITLYTMTHPEPSANRNEHSKIIREKVV</sequence>
<dbReference type="RefSeq" id="WP_191964277.1">
    <property type="nucleotide sequence ID" value="NZ_JBHTIU010000074.1"/>
</dbReference>
<evidence type="ECO:0000256" key="1">
    <source>
        <dbReference type="SAM" id="Phobius"/>
    </source>
</evidence>
<dbReference type="Proteomes" id="UP001597120">
    <property type="component" value="Unassembled WGS sequence"/>
</dbReference>
<keyword evidence="1" id="KW-1133">Transmembrane helix</keyword>